<dbReference type="AlphaFoldDB" id="A0A2G8RTM7"/>
<protein>
    <submittedName>
        <fullName evidence="1">Uncharacterized protein</fullName>
    </submittedName>
</protein>
<dbReference type="OrthoDB" id="2764371at2759"/>
<gene>
    <name evidence="1" type="ORF">GSI_12584</name>
</gene>
<name>A0A2G8RTM7_9APHY</name>
<keyword evidence="2" id="KW-1185">Reference proteome</keyword>
<comment type="caution">
    <text evidence="1">The sequence shown here is derived from an EMBL/GenBank/DDBJ whole genome shotgun (WGS) entry which is preliminary data.</text>
</comment>
<dbReference type="EMBL" id="AYKW01000056">
    <property type="protein sequence ID" value="PIL24698.1"/>
    <property type="molecule type" value="Genomic_DNA"/>
</dbReference>
<proteinExistence type="predicted"/>
<organism evidence="1 2">
    <name type="scientific">Ganoderma sinense ZZ0214-1</name>
    <dbReference type="NCBI Taxonomy" id="1077348"/>
    <lineage>
        <taxon>Eukaryota</taxon>
        <taxon>Fungi</taxon>
        <taxon>Dikarya</taxon>
        <taxon>Basidiomycota</taxon>
        <taxon>Agaricomycotina</taxon>
        <taxon>Agaricomycetes</taxon>
        <taxon>Polyporales</taxon>
        <taxon>Polyporaceae</taxon>
        <taxon>Ganoderma</taxon>
    </lineage>
</organism>
<reference evidence="1 2" key="1">
    <citation type="journal article" date="2015" name="Sci. Rep.">
        <title>Chromosome-level genome map provides insights into diverse defense mechanisms in the medicinal fungus Ganoderma sinense.</title>
        <authorList>
            <person name="Zhu Y."/>
            <person name="Xu J."/>
            <person name="Sun C."/>
            <person name="Zhou S."/>
            <person name="Xu H."/>
            <person name="Nelson D.R."/>
            <person name="Qian J."/>
            <person name="Song J."/>
            <person name="Luo H."/>
            <person name="Xiang L."/>
            <person name="Li Y."/>
            <person name="Xu Z."/>
            <person name="Ji A."/>
            <person name="Wang L."/>
            <person name="Lu S."/>
            <person name="Hayward A."/>
            <person name="Sun W."/>
            <person name="Li X."/>
            <person name="Schwartz D.C."/>
            <person name="Wang Y."/>
            <person name="Chen S."/>
        </authorList>
    </citation>
    <scope>NUCLEOTIDE SEQUENCE [LARGE SCALE GENOMIC DNA]</scope>
    <source>
        <strain evidence="1 2">ZZ0214-1</strain>
    </source>
</reference>
<evidence type="ECO:0000313" key="1">
    <source>
        <dbReference type="EMBL" id="PIL24698.1"/>
    </source>
</evidence>
<evidence type="ECO:0000313" key="2">
    <source>
        <dbReference type="Proteomes" id="UP000230002"/>
    </source>
</evidence>
<accession>A0A2G8RTM7</accession>
<sequence>MSHPSRTVRRPVQRSGRIIGRFVATRAIAWGQPDLGDTCFVTTNTVIYVWKGVGPTFNLFLVICNADPGRAQPDMITIDLQDHTLYPGLGTSAFIGYNGDLPTGLCLIFGDQAQGERFTMWMSVVFLEAAAQRGQIPFRSLVASLLGR</sequence>
<dbReference type="Proteomes" id="UP000230002">
    <property type="component" value="Unassembled WGS sequence"/>
</dbReference>